<dbReference type="EMBL" id="CAJVPY010005457">
    <property type="protein sequence ID" value="CAG8643517.1"/>
    <property type="molecule type" value="Genomic_DNA"/>
</dbReference>
<name>A0A9N9DK23_9GLOM</name>
<feature type="non-terminal residue" evidence="1">
    <location>
        <position position="47"/>
    </location>
</feature>
<protein>
    <submittedName>
        <fullName evidence="1">28288_t:CDS:1</fullName>
    </submittedName>
</protein>
<gene>
    <name evidence="1" type="ORF">DERYTH_LOCUS9790</name>
</gene>
<dbReference type="AlphaFoldDB" id="A0A9N9DK23"/>
<organism evidence="1 2">
    <name type="scientific">Dentiscutata erythropus</name>
    <dbReference type="NCBI Taxonomy" id="1348616"/>
    <lineage>
        <taxon>Eukaryota</taxon>
        <taxon>Fungi</taxon>
        <taxon>Fungi incertae sedis</taxon>
        <taxon>Mucoromycota</taxon>
        <taxon>Glomeromycotina</taxon>
        <taxon>Glomeromycetes</taxon>
        <taxon>Diversisporales</taxon>
        <taxon>Gigasporaceae</taxon>
        <taxon>Dentiscutata</taxon>
    </lineage>
</organism>
<sequence>MTNNYTTSVDLFFEEARKKSEAYKNIIAGNIEPLIEQLREVLDKKQL</sequence>
<dbReference type="Proteomes" id="UP000789405">
    <property type="component" value="Unassembled WGS sequence"/>
</dbReference>
<accession>A0A9N9DK23</accession>
<evidence type="ECO:0000313" key="1">
    <source>
        <dbReference type="EMBL" id="CAG8643517.1"/>
    </source>
</evidence>
<proteinExistence type="predicted"/>
<reference evidence="1" key="1">
    <citation type="submission" date="2021-06" db="EMBL/GenBank/DDBJ databases">
        <authorList>
            <person name="Kallberg Y."/>
            <person name="Tangrot J."/>
            <person name="Rosling A."/>
        </authorList>
    </citation>
    <scope>NUCLEOTIDE SEQUENCE</scope>
    <source>
        <strain evidence="1">MA453B</strain>
    </source>
</reference>
<comment type="caution">
    <text evidence="1">The sequence shown here is derived from an EMBL/GenBank/DDBJ whole genome shotgun (WGS) entry which is preliminary data.</text>
</comment>
<evidence type="ECO:0000313" key="2">
    <source>
        <dbReference type="Proteomes" id="UP000789405"/>
    </source>
</evidence>
<keyword evidence="2" id="KW-1185">Reference proteome</keyword>